<comment type="caution">
    <text evidence="2">The sequence shown here is derived from an EMBL/GenBank/DDBJ whole genome shotgun (WGS) entry which is preliminary data.</text>
</comment>
<evidence type="ECO:0000313" key="3">
    <source>
        <dbReference type="Proteomes" id="UP000037688"/>
    </source>
</evidence>
<proteinExistence type="predicted"/>
<dbReference type="CDD" id="cd02947">
    <property type="entry name" value="TRX_family"/>
    <property type="match status" value="1"/>
</dbReference>
<gene>
    <name evidence="2" type="ORF">AMS66_07150</name>
</gene>
<dbReference type="Gene3D" id="3.40.30.10">
    <property type="entry name" value="Glutaredoxin"/>
    <property type="match status" value="1"/>
</dbReference>
<feature type="domain" description="Thioredoxin" evidence="1">
    <location>
        <begin position="1"/>
        <end position="106"/>
    </location>
</feature>
<accession>A0A0N0C5E1</accession>
<dbReference type="InterPro" id="IPR013766">
    <property type="entry name" value="Thioredoxin_domain"/>
</dbReference>
<dbReference type="AlphaFoldDB" id="A0A0N0C5E1"/>
<reference evidence="2 3" key="1">
    <citation type="submission" date="2015-08" db="EMBL/GenBank/DDBJ databases">
        <title>Draft genome sequence of cellulolytic and xylanolytic Paenibacillus sp. A59, isolated from a decaying forest soil from Patagonia, Argentina.</title>
        <authorList>
            <person name="Ghio S."/>
            <person name="Caceres A.M."/>
            <person name="Talia P."/>
            <person name="Grasso D."/>
            <person name="Campos E."/>
        </authorList>
    </citation>
    <scope>NUCLEOTIDE SEQUENCE [LARGE SCALE GENOMIC DNA]</scope>
    <source>
        <strain evidence="2 3">A59</strain>
    </source>
</reference>
<organism evidence="2 3">
    <name type="scientific">Paenibacillus xylanivorans</name>
    <dbReference type="NCBI Taxonomy" id="1705561"/>
    <lineage>
        <taxon>Bacteria</taxon>
        <taxon>Bacillati</taxon>
        <taxon>Bacillota</taxon>
        <taxon>Bacilli</taxon>
        <taxon>Bacillales</taxon>
        <taxon>Paenibacillaceae</taxon>
        <taxon>Paenibacillus</taxon>
    </lineage>
</organism>
<dbReference type="EMBL" id="LITU01000045">
    <property type="protein sequence ID" value="KOY17125.1"/>
    <property type="molecule type" value="Genomic_DNA"/>
</dbReference>
<dbReference type="InterPro" id="IPR050620">
    <property type="entry name" value="Thioredoxin_H-type-like"/>
</dbReference>
<sequence>MERIQSEQQYRDTINSDGLTVIKFDTTWCPDCKNLDRFIGDVIDQHADKTFYALDAEEFLPFAEENGVRGIPSLLVFQNGKKIAHLHSKWAKTPTQISEYLQTLESKV</sequence>
<dbReference type="PROSITE" id="PS51352">
    <property type="entry name" value="THIOREDOXIN_2"/>
    <property type="match status" value="1"/>
</dbReference>
<dbReference type="SUPFAM" id="SSF52833">
    <property type="entry name" value="Thioredoxin-like"/>
    <property type="match status" value="1"/>
</dbReference>
<keyword evidence="3" id="KW-1185">Reference proteome</keyword>
<dbReference type="Proteomes" id="UP000037688">
    <property type="component" value="Unassembled WGS sequence"/>
</dbReference>
<dbReference type="Pfam" id="PF00085">
    <property type="entry name" value="Thioredoxin"/>
    <property type="match status" value="1"/>
</dbReference>
<name>A0A0N0C5E1_9BACL</name>
<protein>
    <submittedName>
        <fullName evidence="2">Thioredoxin</fullName>
    </submittedName>
</protein>
<dbReference type="PATRIC" id="fig|1705561.3.peg.1162"/>
<dbReference type="RefSeq" id="WP_053780144.1">
    <property type="nucleotide sequence ID" value="NZ_LITU01000045.1"/>
</dbReference>
<evidence type="ECO:0000313" key="2">
    <source>
        <dbReference type="EMBL" id="KOY17125.1"/>
    </source>
</evidence>
<dbReference type="InterPro" id="IPR036249">
    <property type="entry name" value="Thioredoxin-like_sf"/>
</dbReference>
<dbReference type="PANTHER" id="PTHR10438:SF468">
    <property type="entry name" value="THIOREDOXIN-1-RELATED"/>
    <property type="match status" value="1"/>
</dbReference>
<dbReference type="OrthoDB" id="7629852at2"/>
<evidence type="ECO:0000259" key="1">
    <source>
        <dbReference type="PROSITE" id="PS51352"/>
    </source>
</evidence>
<dbReference type="PANTHER" id="PTHR10438">
    <property type="entry name" value="THIOREDOXIN"/>
    <property type="match status" value="1"/>
</dbReference>